<sequence>MFQPSSAVKDWICFPLASQRYVTVEESHAVPRIHTKMFDDISNPLDISSVLVGSLLLRAKFKLTQRSKHIILPPSPPISSPDIANFRWVDVIGPQVREKSVSFPILDILHTEETSWCGFFLQGVSFGGRRPLASWSIPELPVVLLHSKAEKWYLPTISHGRGGVLGPRWDSVAGGFATIGLEDGGGGGYGLLNGI</sequence>
<organism evidence="1 2">
    <name type="scientific">Mycena maculata</name>
    <dbReference type="NCBI Taxonomy" id="230809"/>
    <lineage>
        <taxon>Eukaryota</taxon>
        <taxon>Fungi</taxon>
        <taxon>Dikarya</taxon>
        <taxon>Basidiomycota</taxon>
        <taxon>Agaricomycotina</taxon>
        <taxon>Agaricomycetes</taxon>
        <taxon>Agaricomycetidae</taxon>
        <taxon>Agaricales</taxon>
        <taxon>Marasmiineae</taxon>
        <taxon>Mycenaceae</taxon>
        <taxon>Mycena</taxon>
    </lineage>
</organism>
<dbReference type="AlphaFoldDB" id="A0AAD7IQU6"/>
<evidence type="ECO:0000313" key="2">
    <source>
        <dbReference type="Proteomes" id="UP001215280"/>
    </source>
</evidence>
<accession>A0AAD7IQU6</accession>
<gene>
    <name evidence="1" type="ORF">DFH07DRAFT_831768</name>
</gene>
<evidence type="ECO:0000313" key="1">
    <source>
        <dbReference type="EMBL" id="KAJ7746914.1"/>
    </source>
</evidence>
<name>A0AAD7IQU6_9AGAR</name>
<proteinExistence type="predicted"/>
<reference evidence="1" key="1">
    <citation type="submission" date="2023-03" db="EMBL/GenBank/DDBJ databases">
        <title>Massive genome expansion in bonnet fungi (Mycena s.s.) driven by repeated elements and novel gene families across ecological guilds.</title>
        <authorList>
            <consortium name="Lawrence Berkeley National Laboratory"/>
            <person name="Harder C.B."/>
            <person name="Miyauchi S."/>
            <person name="Viragh M."/>
            <person name="Kuo A."/>
            <person name="Thoen E."/>
            <person name="Andreopoulos B."/>
            <person name="Lu D."/>
            <person name="Skrede I."/>
            <person name="Drula E."/>
            <person name="Henrissat B."/>
            <person name="Morin E."/>
            <person name="Kohler A."/>
            <person name="Barry K."/>
            <person name="LaButti K."/>
            <person name="Morin E."/>
            <person name="Salamov A."/>
            <person name="Lipzen A."/>
            <person name="Mereny Z."/>
            <person name="Hegedus B."/>
            <person name="Baldrian P."/>
            <person name="Stursova M."/>
            <person name="Weitz H."/>
            <person name="Taylor A."/>
            <person name="Grigoriev I.V."/>
            <person name="Nagy L.G."/>
            <person name="Martin F."/>
            <person name="Kauserud H."/>
        </authorList>
    </citation>
    <scope>NUCLEOTIDE SEQUENCE</scope>
    <source>
        <strain evidence="1">CBHHK188m</strain>
    </source>
</reference>
<dbReference type="EMBL" id="JARJLG010000096">
    <property type="protein sequence ID" value="KAJ7746914.1"/>
    <property type="molecule type" value="Genomic_DNA"/>
</dbReference>
<comment type="caution">
    <text evidence="1">The sequence shown here is derived from an EMBL/GenBank/DDBJ whole genome shotgun (WGS) entry which is preliminary data.</text>
</comment>
<dbReference type="Proteomes" id="UP001215280">
    <property type="component" value="Unassembled WGS sequence"/>
</dbReference>
<protein>
    <submittedName>
        <fullName evidence="1">Uncharacterized protein</fullName>
    </submittedName>
</protein>
<keyword evidence="2" id="KW-1185">Reference proteome</keyword>